<dbReference type="Proteomes" id="UP001485043">
    <property type="component" value="Unassembled WGS sequence"/>
</dbReference>
<feature type="transmembrane region" description="Helical" evidence="6">
    <location>
        <begin position="55"/>
        <end position="79"/>
    </location>
</feature>
<feature type="transmembrane region" description="Helical" evidence="6">
    <location>
        <begin position="21"/>
        <end position="49"/>
    </location>
</feature>
<organism evidence="7 8">
    <name type="scientific">Apatococcus fuscideae</name>
    <dbReference type="NCBI Taxonomy" id="2026836"/>
    <lineage>
        <taxon>Eukaryota</taxon>
        <taxon>Viridiplantae</taxon>
        <taxon>Chlorophyta</taxon>
        <taxon>core chlorophytes</taxon>
        <taxon>Trebouxiophyceae</taxon>
        <taxon>Chlorellales</taxon>
        <taxon>Chlorellaceae</taxon>
        <taxon>Apatococcus</taxon>
    </lineage>
</organism>
<gene>
    <name evidence="7" type="ORF">WJX84_004891</name>
</gene>
<dbReference type="Pfam" id="PF03649">
    <property type="entry name" value="UPF0014"/>
    <property type="match status" value="2"/>
</dbReference>
<comment type="similarity">
    <text evidence="2">Belongs to the UPF0014 family.</text>
</comment>
<accession>A0AAW1RKH6</accession>
<comment type="caution">
    <text evidence="7">The sequence shown here is derived from an EMBL/GenBank/DDBJ whole genome shotgun (WGS) entry which is preliminary data.</text>
</comment>
<dbReference type="InterPro" id="IPR005226">
    <property type="entry name" value="UPF0014_fam"/>
</dbReference>
<evidence type="ECO:0000256" key="5">
    <source>
        <dbReference type="ARBA" id="ARBA00023136"/>
    </source>
</evidence>
<dbReference type="AlphaFoldDB" id="A0AAW1RKH6"/>
<sequence>MEWLSRPFHKSYRQAATDPSNPAFLGLGSVALASALIIVNAVVSVILQLDLHGQLILAAVRCVLQLLALGYILGPIFAYNTCLREACIFIQGDVFACFDLLGSSAAVFLVYSMLIIIQIHPWYQPQYFIPVLGMLLGNAISGISVGLSTVLEELSSGRERMELLLALGAGRMEATIEVIQRAARVALTPILNQMSVVGLVSIPGMMTGQILSGSHPSQAARYQMIVMFAIAATTATSSVSVITLATFWIVDDRHRIRNDRLLKKKKGTGPLSWIIEHAANVIRDTWQRLCGVFRRRGHPAQGSATSEPLLNEP</sequence>
<evidence type="ECO:0000256" key="2">
    <source>
        <dbReference type="ARBA" id="ARBA00005268"/>
    </source>
</evidence>
<evidence type="ECO:0000313" key="7">
    <source>
        <dbReference type="EMBL" id="KAK9834243.1"/>
    </source>
</evidence>
<feature type="transmembrane region" description="Helical" evidence="6">
    <location>
        <begin position="224"/>
        <end position="250"/>
    </location>
</feature>
<proteinExistence type="inferred from homology"/>
<evidence type="ECO:0000256" key="1">
    <source>
        <dbReference type="ARBA" id="ARBA00004141"/>
    </source>
</evidence>
<feature type="transmembrane region" description="Helical" evidence="6">
    <location>
        <begin position="190"/>
        <end position="212"/>
    </location>
</feature>
<dbReference type="PANTHER" id="PTHR30028:SF0">
    <property type="entry name" value="PROTEIN ALUMINUM SENSITIVE 3"/>
    <property type="match status" value="1"/>
</dbReference>
<dbReference type="GO" id="GO:0005886">
    <property type="term" value="C:plasma membrane"/>
    <property type="evidence" value="ECO:0007669"/>
    <property type="project" value="TreeGrafter"/>
</dbReference>
<evidence type="ECO:0000256" key="4">
    <source>
        <dbReference type="ARBA" id="ARBA00022989"/>
    </source>
</evidence>
<keyword evidence="8" id="KW-1185">Reference proteome</keyword>
<evidence type="ECO:0000256" key="3">
    <source>
        <dbReference type="ARBA" id="ARBA00022692"/>
    </source>
</evidence>
<name>A0AAW1RKH6_9CHLO</name>
<feature type="transmembrane region" description="Helical" evidence="6">
    <location>
        <begin position="100"/>
        <end position="121"/>
    </location>
</feature>
<dbReference type="PANTHER" id="PTHR30028">
    <property type="entry name" value="UPF0014 INNER MEMBRANE PROTEIN YBBM-RELATED"/>
    <property type="match status" value="1"/>
</dbReference>
<reference evidence="7 8" key="1">
    <citation type="journal article" date="2024" name="Nat. Commun.">
        <title>Phylogenomics reveals the evolutionary origins of lichenization in chlorophyte algae.</title>
        <authorList>
            <person name="Puginier C."/>
            <person name="Libourel C."/>
            <person name="Otte J."/>
            <person name="Skaloud P."/>
            <person name="Haon M."/>
            <person name="Grisel S."/>
            <person name="Petersen M."/>
            <person name="Berrin J.G."/>
            <person name="Delaux P.M."/>
            <person name="Dal Grande F."/>
            <person name="Keller J."/>
        </authorList>
    </citation>
    <scope>NUCLEOTIDE SEQUENCE [LARGE SCALE GENOMIC DNA]</scope>
    <source>
        <strain evidence="7 8">SAG 2523</strain>
    </source>
</reference>
<evidence type="ECO:0000256" key="6">
    <source>
        <dbReference type="SAM" id="Phobius"/>
    </source>
</evidence>
<keyword evidence="3 6" id="KW-0812">Transmembrane</keyword>
<comment type="subcellular location">
    <subcellularLocation>
        <location evidence="1">Membrane</location>
        <topology evidence="1">Multi-pass membrane protein</topology>
    </subcellularLocation>
</comment>
<feature type="transmembrane region" description="Helical" evidence="6">
    <location>
        <begin position="127"/>
        <end position="151"/>
    </location>
</feature>
<keyword evidence="5 6" id="KW-0472">Membrane</keyword>
<dbReference type="EMBL" id="JALJOV010002115">
    <property type="protein sequence ID" value="KAK9834243.1"/>
    <property type="molecule type" value="Genomic_DNA"/>
</dbReference>
<evidence type="ECO:0000313" key="8">
    <source>
        <dbReference type="Proteomes" id="UP001485043"/>
    </source>
</evidence>
<keyword evidence="4 6" id="KW-1133">Transmembrane helix</keyword>
<protein>
    <submittedName>
        <fullName evidence="7">Uncharacterized protein</fullName>
    </submittedName>
</protein>